<protein>
    <submittedName>
        <fullName evidence="1">Uncharacterized protein</fullName>
    </submittedName>
</protein>
<organism evidence="1 2">
    <name type="scientific">Pluteus cervinus</name>
    <dbReference type="NCBI Taxonomy" id="181527"/>
    <lineage>
        <taxon>Eukaryota</taxon>
        <taxon>Fungi</taxon>
        <taxon>Dikarya</taxon>
        <taxon>Basidiomycota</taxon>
        <taxon>Agaricomycotina</taxon>
        <taxon>Agaricomycetes</taxon>
        <taxon>Agaricomycetidae</taxon>
        <taxon>Agaricales</taxon>
        <taxon>Pluteineae</taxon>
        <taxon>Pluteaceae</taxon>
        <taxon>Pluteus</taxon>
    </lineage>
</organism>
<keyword evidence="2" id="KW-1185">Reference proteome</keyword>
<evidence type="ECO:0000313" key="2">
    <source>
        <dbReference type="Proteomes" id="UP000308600"/>
    </source>
</evidence>
<accession>A0ACD3AJD0</accession>
<gene>
    <name evidence="1" type="ORF">BDN72DRAFT_188004</name>
</gene>
<reference evidence="1 2" key="1">
    <citation type="journal article" date="2019" name="Nat. Ecol. Evol.">
        <title>Megaphylogeny resolves global patterns of mushroom evolution.</title>
        <authorList>
            <person name="Varga T."/>
            <person name="Krizsan K."/>
            <person name="Foldi C."/>
            <person name="Dima B."/>
            <person name="Sanchez-Garcia M."/>
            <person name="Sanchez-Ramirez S."/>
            <person name="Szollosi G.J."/>
            <person name="Szarkandi J.G."/>
            <person name="Papp V."/>
            <person name="Albert L."/>
            <person name="Andreopoulos W."/>
            <person name="Angelini C."/>
            <person name="Antonin V."/>
            <person name="Barry K.W."/>
            <person name="Bougher N.L."/>
            <person name="Buchanan P."/>
            <person name="Buyck B."/>
            <person name="Bense V."/>
            <person name="Catcheside P."/>
            <person name="Chovatia M."/>
            <person name="Cooper J."/>
            <person name="Damon W."/>
            <person name="Desjardin D."/>
            <person name="Finy P."/>
            <person name="Geml J."/>
            <person name="Haridas S."/>
            <person name="Hughes K."/>
            <person name="Justo A."/>
            <person name="Karasinski D."/>
            <person name="Kautmanova I."/>
            <person name="Kiss B."/>
            <person name="Kocsube S."/>
            <person name="Kotiranta H."/>
            <person name="LaButti K.M."/>
            <person name="Lechner B.E."/>
            <person name="Liimatainen K."/>
            <person name="Lipzen A."/>
            <person name="Lukacs Z."/>
            <person name="Mihaltcheva S."/>
            <person name="Morgado L.N."/>
            <person name="Niskanen T."/>
            <person name="Noordeloos M.E."/>
            <person name="Ohm R.A."/>
            <person name="Ortiz-Santana B."/>
            <person name="Ovrebo C."/>
            <person name="Racz N."/>
            <person name="Riley R."/>
            <person name="Savchenko A."/>
            <person name="Shiryaev A."/>
            <person name="Soop K."/>
            <person name="Spirin V."/>
            <person name="Szebenyi C."/>
            <person name="Tomsovsky M."/>
            <person name="Tulloss R.E."/>
            <person name="Uehling J."/>
            <person name="Grigoriev I.V."/>
            <person name="Vagvolgyi C."/>
            <person name="Papp T."/>
            <person name="Martin F.M."/>
            <person name="Miettinen O."/>
            <person name="Hibbett D.S."/>
            <person name="Nagy L.G."/>
        </authorList>
    </citation>
    <scope>NUCLEOTIDE SEQUENCE [LARGE SCALE GENOMIC DNA]</scope>
    <source>
        <strain evidence="1 2">NL-1719</strain>
    </source>
</reference>
<sequence>MSAKQAYAKPTRRLPDMPPEIWLEILRVATWLPEFSEAEYAHIDFLDAPYKEVYKDLWPVLVTKSALTRVCKQWNIWTTPFLYESIFVGRGRVLSSLCNALRGPTASANANSEEEPQLECGQPGRYTKRLDIALRCYSTSPINVVGGDEAGHDDWVQLTSIINMLPNLETVKFLISTTYRLQIPTKVMQAIATTCGPSLQVLDWHPPSPSPSLTDLSGLLRRTPNLRVLRAVPSLYTQHPYTEWDDLAETPITLSHLTELSAEWIHLGLDRRCRIPTPPPLNHLILKDNHWEDFLKVHGPSLTRLSLIPLHKRTIDWTIASFATNLRRLDIQVTDWLFFPRNLFIPPTCTHVGISSRANQAENYVYRRLAEVLRQLRGECWEMLIFLNDRDVRDLCQRHPKMVRPIMDSVAVRGVRTSNSHGQSLALLVPREYLY</sequence>
<evidence type="ECO:0000313" key="1">
    <source>
        <dbReference type="EMBL" id="TFK65697.1"/>
    </source>
</evidence>
<proteinExistence type="predicted"/>
<dbReference type="EMBL" id="ML208428">
    <property type="protein sequence ID" value="TFK65697.1"/>
    <property type="molecule type" value="Genomic_DNA"/>
</dbReference>
<name>A0ACD3AJD0_9AGAR</name>
<dbReference type="Proteomes" id="UP000308600">
    <property type="component" value="Unassembled WGS sequence"/>
</dbReference>